<sequence length="276" mass="29506">MSLAYPSVVGKRSFGRKVLNTVEAYVRIDLVEERMFPATSIMRYIAAVFPVLLYYFQGSFLAISGEMFVVMVVGTAVVAGLQDALLALTSRLNFAMERGTLETYLVEPVPWALIPVAMNVWRSCTGALLACFMVAAGWLLGAPIQGSGVPGALLVLFLGIIACNALGTFAAAFIVLFKRGEPVVMLFSLATAVLGGALFPINVLPEGIRWASYLIPHTYVISAVRQLLIEDVPPDGLSVGVSVGVLAAFAVVSFAAGLFVFDRALRLARRLGILSI</sequence>
<comment type="subcellular location">
    <subcellularLocation>
        <location evidence="5">Cell membrane</location>
        <topology evidence="5">Multi-pass membrane protein</topology>
    </subcellularLocation>
    <subcellularLocation>
        <location evidence="1">Membrane</location>
        <topology evidence="1">Multi-pass membrane protein</topology>
    </subcellularLocation>
</comment>
<protein>
    <recommendedName>
        <fullName evidence="5">Transport permease protein</fullName>
    </recommendedName>
</protein>
<dbReference type="AlphaFoldDB" id="A0A1C5ILH5"/>
<evidence type="ECO:0000256" key="2">
    <source>
        <dbReference type="ARBA" id="ARBA00022692"/>
    </source>
</evidence>
<evidence type="ECO:0000313" key="8">
    <source>
        <dbReference type="Proteomes" id="UP000198217"/>
    </source>
</evidence>
<keyword evidence="2 5" id="KW-0812">Transmembrane</keyword>
<dbReference type="InterPro" id="IPR013525">
    <property type="entry name" value="ABC2_TM"/>
</dbReference>
<dbReference type="GO" id="GO:0140359">
    <property type="term" value="F:ABC-type transporter activity"/>
    <property type="evidence" value="ECO:0007669"/>
    <property type="project" value="InterPro"/>
</dbReference>
<keyword evidence="5" id="KW-0813">Transport</keyword>
<dbReference type="EMBL" id="LT607750">
    <property type="protein sequence ID" value="SCG59190.1"/>
    <property type="molecule type" value="Genomic_DNA"/>
</dbReference>
<dbReference type="InterPro" id="IPR047817">
    <property type="entry name" value="ABC2_TM_bact-type"/>
</dbReference>
<feature type="transmembrane region" description="Helical" evidence="5">
    <location>
        <begin position="68"/>
        <end position="88"/>
    </location>
</feature>
<feature type="transmembrane region" description="Helical" evidence="5">
    <location>
        <begin position="35"/>
        <end position="56"/>
    </location>
</feature>
<dbReference type="InterPro" id="IPR051784">
    <property type="entry name" value="Nod_factor_ABC_transporter"/>
</dbReference>
<evidence type="ECO:0000256" key="3">
    <source>
        <dbReference type="ARBA" id="ARBA00022989"/>
    </source>
</evidence>
<comment type="similarity">
    <text evidence="5">Belongs to the ABC-2 integral membrane protein family.</text>
</comment>
<dbReference type="PANTHER" id="PTHR43229">
    <property type="entry name" value="NODULATION PROTEIN J"/>
    <property type="match status" value="1"/>
</dbReference>
<organism evidence="7 8">
    <name type="scientific">Micromonospora echinaurantiaca</name>
    <dbReference type="NCBI Taxonomy" id="47857"/>
    <lineage>
        <taxon>Bacteria</taxon>
        <taxon>Bacillati</taxon>
        <taxon>Actinomycetota</taxon>
        <taxon>Actinomycetes</taxon>
        <taxon>Micromonosporales</taxon>
        <taxon>Micromonosporaceae</taxon>
        <taxon>Micromonospora</taxon>
    </lineage>
</organism>
<feature type="transmembrane region" description="Helical" evidence="5">
    <location>
        <begin position="183"/>
        <end position="203"/>
    </location>
</feature>
<accession>A0A1C5ILH5</accession>
<evidence type="ECO:0000256" key="5">
    <source>
        <dbReference type="RuleBase" id="RU361157"/>
    </source>
</evidence>
<evidence type="ECO:0000259" key="6">
    <source>
        <dbReference type="PROSITE" id="PS51012"/>
    </source>
</evidence>
<keyword evidence="5" id="KW-1003">Cell membrane</keyword>
<feature type="transmembrane region" description="Helical" evidence="5">
    <location>
        <begin position="120"/>
        <end position="140"/>
    </location>
</feature>
<dbReference type="PANTHER" id="PTHR43229:SF6">
    <property type="entry name" value="ABC-TYPE MULTIDRUG TRANSPORT SYSTEM, PERMEASE COMPONENT"/>
    <property type="match status" value="1"/>
</dbReference>
<feature type="transmembrane region" description="Helical" evidence="5">
    <location>
        <begin position="152"/>
        <end position="177"/>
    </location>
</feature>
<dbReference type="Pfam" id="PF01061">
    <property type="entry name" value="ABC2_membrane"/>
    <property type="match status" value="1"/>
</dbReference>
<reference evidence="7 8" key="1">
    <citation type="submission" date="2016-06" db="EMBL/GenBank/DDBJ databases">
        <authorList>
            <person name="Kjaerup R.B."/>
            <person name="Dalgaard T.S."/>
            <person name="Juul-Madsen H.R."/>
        </authorList>
    </citation>
    <scope>NUCLEOTIDE SEQUENCE [LARGE SCALE GENOMIC DNA]</scope>
    <source>
        <strain evidence="7 8">DSM 43904</strain>
    </source>
</reference>
<gene>
    <name evidence="7" type="ORF">GA0070609_3521</name>
</gene>
<keyword evidence="8" id="KW-1185">Reference proteome</keyword>
<dbReference type="PROSITE" id="PS51012">
    <property type="entry name" value="ABC_TM2"/>
    <property type="match status" value="1"/>
</dbReference>
<feature type="domain" description="ABC transmembrane type-2" evidence="6">
    <location>
        <begin position="38"/>
        <end position="264"/>
    </location>
</feature>
<evidence type="ECO:0000256" key="1">
    <source>
        <dbReference type="ARBA" id="ARBA00004141"/>
    </source>
</evidence>
<dbReference type="GO" id="GO:0005886">
    <property type="term" value="C:plasma membrane"/>
    <property type="evidence" value="ECO:0007669"/>
    <property type="project" value="UniProtKB-SubCell"/>
</dbReference>
<dbReference type="RefSeq" id="WP_157748230.1">
    <property type="nucleotide sequence ID" value="NZ_JBFAQF010000012.1"/>
</dbReference>
<evidence type="ECO:0000313" key="7">
    <source>
        <dbReference type="EMBL" id="SCG59190.1"/>
    </source>
</evidence>
<feature type="transmembrane region" description="Helical" evidence="5">
    <location>
        <begin position="241"/>
        <end position="261"/>
    </location>
</feature>
<evidence type="ECO:0000256" key="4">
    <source>
        <dbReference type="ARBA" id="ARBA00023136"/>
    </source>
</evidence>
<keyword evidence="4 5" id="KW-0472">Membrane</keyword>
<proteinExistence type="inferred from homology"/>
<name>A0A1C5ILH5_9ACTN</name>
<dbReference type="Proteomes" id="UP000198217">
    <property type="component" value="Chromosome I"/>
</dbReference>
<keyword evidence="3 5" id="KW-1133">Transmembrane helix</keyword>